<evidence type="ECO:0000313" key="2">
    <source>
        <dbReference type="Proteomes" id="UP000000998"/>
    </source>
</evidence>
<sequence length="211" mass="23391">MNKFSKELVEAIAALYSGDAMKGDPTEIQITGHVVWLAQQAKKQSAASDSEGSKFSDYLTDCRSRLLDADALLNYLHKPENLNHMLESDSPEVTLAAMIERTFDLVSDACGKTELLCKQYEAEPKSLPTPNDAQATHESRVEDAGAEHFNNIDLIHEHTRSMLLMMLVYLEQARDGGSELSGLIVENYVGQMIDNMDRAGQEMRALAEVGR</sequence>
<accession>A1U0T2</accession>
<organism evidence="1 2">
    <name type="scientific">Marinobacter nauticus (strain ATCC 700491 / DSM 11845 / VT8)</name>
    <name type="common">Marinobacter aquaeolei</name>
    <dbReference type="NCBI Taxonomy" id="351348"/>
    <lineage>
        <taxon>Bacteria</taxon>
        <taxon>Pseudomonadati</taxon>
        <taxon>Pseudomonadota</taxon>
        <taxon>Gammaproteobacteria</taxon>
        <taxon>Pseudomonadales</taxon>
        <taxon>Marinobacteraceae</taxon>
        <taxon>Marinobacter</taxon>
    </lineage>
</organism>
<protein>
    <submittedName>
        <fullName evidence="1">Uncharacterized protein</fullName>
    </submittedName>
</protein>
<dbReference type="KEGG" id="maq:Maqu_1517"/>
<gene>
    <name evidence="1" type="ordered locus">Maqu_1517</name>
</gene>
<reference evidence="2" key="1">
    <citation type="journal article" date="2011" name="Appl. Environ. Microbiol.">
        <title>Genomic potential of Marinobacter aquaeolei, a biogeochemical 'opportunitroph'.</title>
        <authorList>
            <person name="Singer E."/>
            <person name="Webb E.A."/>
            <person name="Nelson W.C."/>
            <person name="Heidelberg J.F."/>
            <person name="Ivanova N."/>
            <person name="Pati A."/>
            <person name="Edwards K.J."/>
        </authorList>
    </citation>
    <scope>NUCLEOTIDE SEQUENCE [LARGE SCALE GENOMIC DNA]</scope>
    <source>
        <strain evidence="2">ATCC 700491 / DSM 11845 / VT8</strain>
    </source>
</reference>
<name>A1U0T2_MARN8</name>
<dbReference type="OrthoDB" id="9991599at2"/>
<dbReference type="AlphaFoldDB" id="A1U0T2"/>
<dbReference type="HOGENOM" id="CLU_1303666_0_0_6"/>
<evidence type="ECO:0000313" key="1">
    <source>
        <dbReference type="EMBL" id="ABM18601.1"/>
    </source>
</evidence>
<dbReference type="Proteomes" id="UP000000998">
    <property type="component" value="Chromosome"/>
</dbReference>
<proteinExistence type="predicted"/>
<dbReference type="RefSeq" id="WP_011785003.1">
    <property type="nucleotide sequence ID" value="NC_008740.1"/>
</dbReference>
<dbReference type="EMBL" id="CP000514">
    <property type="protein sequence ID" value="ABM18601.1"/>
    <property type="molecule type" value="Genomic_DNA"/>
</dbReference>